<dbReference type="RefSeq" id="WP_126757653.1">
    <property type="nucleotide sequence ID" value="NZ_PIPQ01000005.1"/>
</dbReference>
<protein>
    <submittedName>
        <fullName evidence="7">RNA polymerase subunit sigma</fullName>
    </submittedName>
</protein>
<dbReference type="PANTHER" id="PTHR43133:SF51">
    <property type="entry name" value="RNA POLYMERASE SIGMA FACTOR"/>
    <property type="match status" value="1"/>
</dbReference>
<dbReference type="GO" id="GO:0006352">
    <property type="term" value="P:DNA-templated transcription initiation"/>
    <property type="evidence" value="ECO:0007669"/>
    <property type="project" value="InterPro"/>
</dbReference>
<dbReference type="EMBL" id="PIPQ01000005">
    <property type="protein sequence ID" value="RUO39782.1"/>
    <property type="molecule type" value="Genomic_DNA"/>
</dbReference>
<evidence type="ECO:0000256" key="2">
    <source>
        <dbReference type="ARBA" id="ARBA00023015"/>
    </source>
</evidence>
<keyword evidence="4" id="KW-0804">Transcription</keyword>
<dbReference type="GO" id="GO:0016987">
    <property type="term" value="F:sigma factor activity"/>
    <property type="evidence" value="ECO:0007669"/>
    <property type="project" value="UniProtKB-KW"/>
</dbReference>
<evidence type="ECO:0000259" key="6">
    <source>
        <dbReference type="Pfam" id="PF08281"/>
    </source>
</evidence>
<dbReference type="InterPro" id="IPR007627">
    <property type="entry name" value="RNA_pol_sigma70_r2"/>
</dbReference>
<dbReference type="InterPro" id="IPR013324">
    <property type="entry name" value="RNA_pol_sigma_r3/r4-like"/>
</dbReference>
<dbReference type="Pfam" id="PF04542">
    <property type="entry name" value="Sigma70_r2"/>
    <property type="match status" value="1"/>
</dbReference>
<keyword evidence="8" id="KW-1185">Reference proteome</keyword>
<dbReference type="InterPro" id="IPR014284">
    <property type="entry name" value="RNA_pol_sigma-70_dom"/>
</dbReference>
<dbReference type="InterPro" id="IPR013249">
    <property type="entry name" value="RNA_pol_sigma70_r4_t2"/>
</dbReference>
<dbReference type="Proteomes" id="UP000286976">
    <property type="component" value="Unassembled WGS sequence"/>
</dbReference>
<name>A0A432X0V6_9GAMM</name>
<keyword evidence="3" id="KW-0731">Sigma factor</keyword>
<dbReference type="SUPFAM" id="SSF88659">
    <property type="entry name" value="Sigma3 and sigma4 domains of RNA polymerase sigma factors"/>
    <property type="match status" value="1"/>
</dbReference>
<evidence type="ECO:0000313" key="8">
    <source>
        <dbReference type="Proteomes" id="UP000286976"/>
    </source>
</evidence>
<accession>A0A432X0V6</accession>
<dbReference type="CDD" id="cd06171">
    <property type="entry name" value="Sigma70_r4"/>
    <property type="match status" value="1"/>
</dbReference>
<organism evidence="7 8">
    <name type="scientific">Aliidiomarina taiwanensis</name>
    <dbReference type="NCBI Taxonomy" id="946228"/>
    <lineage>
        <taxon>Bacteria</taxon>
        <taxon>Pseudomonadati</taxon>
        <taxon>Pseudomonadota</taxon>
        <taxon>Gammaproteobacteria</taxon>
        <taxon>Alteromonadales</taxon>
        <taxon>Idiomarinaceae</taxon>
        <taxon>Aliidiomarina</taxon>
    </lineage>
</organism>
<proteinExistence type="inferred from homology"/>
<keyword evidence="2" id="KW-0805">Transcription regulation</keyword>
<dbReference type="PANTHER" id="PTHR43133">
    <property type="entry name" value="RNA POLYMERASE ECF-TYPE SIGMA FACTO"/>
    <property type="match status" value="1"/>
</dbReference>
<dbReference type="NCBIfam" id="NF008888">
    <property type="entry name" value="PRK11922.1"/>
    <property type="match status" value="1"/>
</dbReference>
<evidence type="ECO:0000256" key="3">
    <source>
        <dbReference type="ARBA" id="ARBA00023082"/>
    </source>
</evidence>
<feature type="domain" description="RNA polymerase sigma factor 70 region 4 type 2" evidence="6">
    <location>
        <begin position="153"/>
        <end position="203"/>
    </location>
</feature>
<dbReference type="Gene3D" id="1.10.1740.10">
    <property type="match status" value="1"/>
</dbReference>
<gene>
    <name evidence="7" type="ORF">CWE15_08460</name>
</gene>
<evidence type="ECO:0000256" key="4">
    <source>
        <dbReference type="ARBA" id="ARBA00023163"/>
    </source>
</evidence>
<evidence type="ECO:0000259" key="5">
    <source>
        <dbReference type="Pfam" id="PF04542"/>
    </source>
</evidence>
<dbReference type="Gene3D" id="1.10.10.10">
    <property type="entry name" value="Winged helix-like DNA-binding domain superfamily/Winged helix DNA-binding domain"/>
    <property type="match status" value="1"/>
</dbReference>
<dbReference type="Pfam" id="PF08281">
    <property type="entry name" value="Sigma70_r4_2"/>
    <property type="match status" value="1"/>
</dbReference>
<feature type="domain" description="RNA polymerase sigma-70 region 2" evidence="5">
    <location>
        <begin position="40"/>
        <end position="108"/>
    </location>
</feature>
<comment type="similarity">
    <text evidence="1">Belongs to the sigma-70 factor family. ECF subfamily.</text>
</comment>
<dbReference type="InterPro" id="IPR036388">
    <property type="entry name" value="WH-like_DNA-bd_sf"/>
</dbReference>
<evidence type="ECO:0000256" key="1">
    <source>
        <dbReference type="ARBA" id="ARBA00010641"/>
    </source>
</evidence>
<dbReference type="InterPro" id="IPR039425">
    <property type="entry name" value="RNA_pol_sigma-70-like"/>
</dbReference>
<dbReference type="NCBIfam" id="TIGR02937">
    <property type="entry name" value="sigma70-ECF"/>
    <property type="match status" value="1"/>
</dbReference>
<evidence type="ECO:0000313" key="7">
    <source>
        <dbReference type="EMBL" id="RUO39782.1"/>
    </source>
</evidence>
<dbReference type="OrthoDB" id="9803470at2"/>
<dbReference type="SUPFAM" id="SSF88946">
    <property type="entry name" value="Sigma2 domain of RNA polymerase sigma factors"/>
    <property type="match status" value="1"/>
</dbReference>
<reference evidence="7 8" key="1">
    <citation type="journal article" date="2011" name="Front. Microbiol.">
        <title>Genomic signatures of strain selection and enhancement in Bacillus atrophaeus var. globigii, a historical biowarfare simulant.</title>
        <authorList>
            <person name="Gibbons H.S."/>
            <person name="Broomall S.M."/>
            <person name="McNew L.A."/>
            <person name="Daligault H."/>
            <person name="Chapman C."/>
            <person name="Bruce D."/>
            <person name="Karavis M."/>
            <person name="Krepps M."/>
            <person name="McGregor P.A."/>
            <person name="Hong C."/>
            <person name="Park K.H."/>
            <person name="Akmal A."/>
            <person name="Feldman A."/>
            <person name="Lin J.S."/>
            <person name="Chang W.E."/>
            <person name="Higgs B.W."/>
            <person name="Demirev P."/>
            <person name="Lindquist J."/>
            <person name="Liem A."/>
            <person name="Fochler E."/>
            <person name="Read T.D."/>
            <person name="Tapia R."/>
            <person name="Johnson S."/>
            <person name="Bishop-Lilly K.A."/>
            <person name="Detter C."/>
            <person name="Han C."/>
            <person name="Sozhamannan S."/>
            <person name="Rosenzweig C.N."/>
            <person name="Skowronski E.W."/>
        </authorList>
    </citation>
    <scope>NUCLEOTIDE SEQUENCE [LARGE SCALE GENOMIC DNA]</scope>
    <source>
        <strain evidence="7 8">AIT1</strain>
    </source>
</reference>
<dbReference type="InterPro" id="IPR013325">
    <property type="entry name" value="RNA_pol_sigma_r2"/>
</dbReference>
<dbReference type="AlphaFoldDB" id="A0A432X0V6"/>
<comment type="caution">
    <text evidence="7">The sequence shown here is derived from an EMBL/GenBank/DDBJ whole genome shotgun (WGS) entry which is preliminary data.</text>
</comment>
<dbReference type="GO" id="GO:0003677">
    <property type="term" value="F:DNA binding"/>
    <property type="evidence" value="ECO:0007669"/>
    <property type="project" value="InterPro"/>
</dbReference>
<sequence>MANQSITTKRIAGVSEYGRLSDMQLAHCILAEDLMAFEFLMRCYNQRLYRTARSILQSEQEAEEAVQDAYIKAYGALSSFRAEAQLATWLTRIVVNEAYMRLRKQQRRTRIATESHLEAIHTAEPADMQETFAMYTTPTETPEQAAHAAQMRRLIEENIDKLPDDFRSVFVLRALEDLSVTETSDCLGIPEATVRTRYFRAKNLLRAALAREFDSHWSDAFGFAGERCHRIVGAVLKRVRQDKHQK</sequence>